<dbReference type="InterPro" id="IPR007419">
    <property type="entry name" value="BFD-like_2Fe2S-bd_dom"/>
</dbReference>
<dbReference type="EMBL" id="CP071444">
    <property type="protein sequence ID" value="QSX07962.1"/>
    <property type="molecule type" value="Genomic_DNA"/>
</dbReference>
<protein>
    <submittedName>
        <fullName evidence="3">NAD(P)/FAD-dependent oxidoreductase</fullName>
    </submittedName>
</protein>
<name>A0A974XDQ8_9FIRM</name>
<accession>A0A974XDQ8</accession>
<sequence>MYDVLIIGAGVVGCAVARELSRFDLSVGVLEKDSDVSNGTSKANSGIVHGGYDGEPGTLKARLGVDGNAMFKELDKDLQFGFNKCGSYVLAFDENDHEELKKLYEKGMKNNTRNISLVGRDFVLANEPNVNPNIHSALYCGSAGIISPFEFTIALAENAGDNGVEFHLETPVTAIKKGGSGYLVYSGNQVFQTRFVVNAAGLYSDVIAGMAGAGSFKITPRKGEYLLFDKEVGGTVGSVLFQTPKKDSKGILVTPTIHGNLMIGPNAQHVDDKESLLTTREGLQEVATQARRTVPKLDMSKVITQYAGLRSSLETYDFIMEETLTGFINLVGIDSPGLTSSPAMAKEVVGMLDDAGLAMKEKKNYISYRAPYIRMDRMSNEEINELIVQDRRFGKIVCRCESISEGEIVDVLHRSIPVRSIDGIKRRARVTSGRCQGGFCTPRVMEIMTRELDLDMLEITKNNKGSNILTGITKKGLGGMKK</sequence>
<dbReference type="CDD" id="cd19946">
    <property type="entry name" value="GlpA-like_Fer2_BFD-like"/>
    <property type="match status" value="1"/>
</dbReference>
<dbReference type="SUPFAM" id="SSF51905">
    <property type="entry name" value="FAD/NAD(P)-binding domain"/>
    <property type="match status" value="1"/>
</dbReference>
<dbReference type="Proteomes" id="UP000663499">
    <property type="component" value="Chromosome"/>
</dbReference>
<dbReference type="PANTHER" id="PTHR42720">
    <property type="entry name" value="GLYCEROL-3-PHOSPHATE DEHYDROGENASE"/>
    <property type="match status" value="1"/>
</dbReference>
<reference evidence="3" key="1">
    <citation type="submission" date="2021-03" db="EMBL/GenBank/DDBJ databases">
        <title>Alkalibacter marinus sp. nov., isolated from tidal flat sediment.</title>
        <authorList>
            <person name="Namirimu T."/>
            <person name="Yang J.-A."/>
            <person name="Yang S.-H."/>
            <person name="Kim Y.-J."/>
            <person name="Kwon K.K."/>
        </authorList>
    </citation>
    <scope>NUCLEOTIDE SEQUENCE</scope>
    <source>
        <strain evidence="3">ES005</strain>
    </source>
</reference>
<dbReference type="Pfam" id="PF04324">
    <property type="entry name" value="Fer2_BFD"/>
    <property type="match status" value="1"/>
</dbReference>
<dbReference type="Gene3D" id="1.10.10.1100">
    <property type="entry name" value="BFD-like [2Fe-2S]-binding domain"/>
    <property type="match status" value="1"/>
</dbReference>
<dbReference type="InterPro" id="IPR041854">
    <property type="entry name" value="BFD-like_2Fe2S-bd_dom_sf"/>
</dbReference>
<gene>
    <name evidence="3" type="ORF">J0B03_09120</name>
</gene>
<evidence type="ECO:0000259" key="1">
    <source>
        <dbReference type="Pfam" id="PF01266"/>
    </source>
</evidence>
<dbReference type="Gene3D" id="3.30.9.10">
    <property type="entry name" value="D-Amino Acid Oxidase, subunit A, domain 2"/>
    <property type="match status" value="1"/>
</dbReference>
<dbReference type="PANTHER" id="PTHR42720:SF1">
    <property type="entry name" value="GLYCEROL 3-PHOSPHATE OXIDASE"/>
    <property type="match status" value="1"/>
</dbReference>
<dbReference type="InterPro" id="IPR052745">
    <property type="entry name" value="G3P_Oxidase/Oxidoreductase"/>
</dbReference>
<evidence type="ECO:0000313" key="3">
    <source>
        <dbReference type="EMBL" id="QSX07962.1"/>
    </source>
</evidence>
<dbReference type="Gene3D" id="3.50.50.60">
    <property type="entry name" value="FAD/NAD(P)-binding domain"/>
    <property type="match status" value="1"/>
</dbReference>
<dbReference type="KEGG" id="alka:J0B03_09120"/>
<keyword evidence="4" id="KW-1185">Reference proteome</keyword>
<dbReference type="InterPro" id="IPR036188">
    <property type="entry name" value="FAD/NAD-bd_sf"/>
</dbReference>
<dbReference type="Pfam" id="PF01266">
    <property type="entry name" value="DAO"/>
    <property type="match status" value="1"/>
</dbReference>
<evidence type="ECO:0000259" key="2">
    <source>
        <dbReference type="Pfam" id="PF04324"/>
    </source>
</evidence>
<organism evidence="3 4">
    <name type="scientific">Alkalibacter rhizosphaerae</name>
    <dbReference type="NCBI Taxonomy" id="2815577"/>
    <lineage>
        <taxon>Bacteria</taxon>
        <taxon>Bacillati</taxon>
        <taxon>Bacillota</taxon>
        <taxon>Clostridia</taxon>
        <taxon>Eubacteriales</taxon>
        <taxon>Eubacteriaceae</taxon>
        <taxon>Alkalibacter</taxon>
    </lineage>
</organism>
<evidence type="ECO:0000313" key="4">
    <source>
        <dbReference type="Proteomes" id="UP000663499"/>
    </source>
</evidence>
<dbReference type="AlphaFoldDB" id="A0A974XDQ8"/>
<dbReference type="RefSeq" id="WP_207299304.1">
    <property type="nucleotide sequence ID" value="NZ_CP071444.1"/>
</dbReference>
<dbReference type="SUPFAM" id="SSF54373">
    <property type="entry name" value="FAD-linked reductases, C-terminal domain"/>
    <property type="match status" value="1"/>
</dbReference>
<feature type="domain" description="FAD dependent oxidoreductase" evidence="1">
    <location>
        <begin position="3"/>
        <end position="349"/>
    </location>
</feature>
<feature type="domain" description="BFD-like [2Fe-2S]-binding" evidence="2">
    <location>
        <begin position="396"/>
        <end position="449"/>
    </location>
</feature>
<proteinExistence type="predicted"/>
<dbReference type="InterPro" id="IPR006076">
    <property type="entry name" value="FAD-dep_OxRdtase"/>
</dbReference>